<dbReference type="PANTHER" id="PTHR42759">
    <property type="entry name" value="MOXR FAMILY PROTEIN"/>
    <property type="match status" value="1"/>
</dbReference>
<dbReference type="GO" id="GO:0005524">
    <property type="term" value="F:ATP binding"/>
    <property type="evidence" value="ECO:0007669"/>
    <property type="project" value="UniProtKB-KW"/>
</dbReference>
<name>A0A075LRD5_9EURY</name>
<evidence type="ECO:0000256" key="2">
    <source>
        <dbReference type="ARBA" id="ARBA00022840"/>
    </source>
</evidence>
<dbReference type="Proteomes" id="UP000027981">
    <property type="component" value="Chromosome"/>
</dbReference>
<evidence type="ECO:0000313" key="5">
    <source>
        <dbReference type="EMBL" id="AIF68537.1"/>
    </source>
</evidence>
<reference evidence="6" key="1">
    <citation type="submission" date="2013-06" db="EMBL/GenBank/DDBJ databases">
        <title>Complete Genome Sequence of Hyperthermophilic Palaeococcus pacificus DY20341T, Isolated from a Deep-Sea Hydrothermal Sediments.</title>
        <authorList>
            <person name="Zeng X."/>
            <person name="Shao Z."/>
        </authorList>
    </citation>
    <scope>NUCLEOTIDE SEQUENCE [LARGE SCALE GENOMIC DNA]</scope>
    <source>
        <strain evidence="6">DY20341</strain>
    </source>
</reference>
<evidence type="ECO:0000259" key="3">
    <source>
        <dbReference type="Pfam" id="PF07726"/>
    </source>
</evidence>
<dbReference type="KEGG" id="ppac:PAP_00450"/>
<protein>
    <submittedName>
        <fullName evidence="5">ATPase</fullName>
    </submittedName>
</protein>
<dbReference type="AlphaFoldDB" id="A0A075LRD5"/>
<accession>A0A075LRD5</accession>
<feature type="domain" description="ChlI/MoxR AAA lid" evidence="4">
    <location>
        <begin position="240"/>
        <end position="292"/>
    </location>
</feature>
<dbReference type="eggNOG" id="arCOG00434">
    <property type="taxonomic scope" value="Archaea"/>
</dbReference>
<dbReference type="InterPro" id="IPR050764">
    <property type="entry name" value="CbbQ/NirQ/NorQ/GpvN"/>
</dbReference>
<feature type="domain" description="ATPase AAA-3" evidence="3">
    <location>
        <begin position="40"/>
        <end position="170"/>
    </location>
</feature>
<dbReference type="Gene3D" id="1.10.8.80">
    <property type="entry name" value="Magnesium chelatase subunit I, C-Terminal domain"/>
    <property type="match status" value="1"/>
</dbReference>
<dbReference type="InterPro" id="IPR011703">
    <property type="entry name" value="ATPase_AAA-3"/>
</dbReference>
<dbReference type="HOGENOM" id="CLU_034716_2_0_2"/>
<dbReference type="GeneID" id="24841226"/>
<dbReference type="InterPro" id="IPR027417">
    <property type="entry name" value="P-loop_NTPase"/>
</dbReference>
<gene>
    <name evidence="5" type="ORF">PAP_00450</name>
</gene>
<dbReference type="EMBL" id="CP006019">
    <property type="protein sequence ID" value="AIF68537.1"/>
    <property type="molecule type" value="Genomic_DNA"/>
</dbReference>
<dbReference type="Pfam" id="PF07726">
    <property type="entry name" value="AAA_3"/>
    <property type="match status" value="1"/>
</dbReference>
<dbReference type="PANTHER" id="PTHR42759:SF5">
    <property type="entry name" value="METHANOL DEHYDROGENASE REGULATOR"/>
    <property type="match status" value="1"/>
</dbReference>
<evidence type="ECO:0000313" key="6">
    <source>
        <dbReference type="Proteomes" id="UP000027981"/>
    </source>
</evidence>
<evidence type="ECO:0000256" key="1">
    <source>
        <dbReference type="ARBA" id="ARBA00022741"/>
    </source>
</evidence>
<dbReference type="GO" id="GO:0016887">
    <property type="term" value="F:ATP hydrolysis activity"/>
    <property type="evidence" value="ECO:0007669"/>
    <property type="project" value="InterPro"/>
</dbReference>
<keyword evidence="2" id="KW-0067">ATP-binding</keyword>
<proteinExistence type="predicted"/>
<dbReference type="RefSeq" id="WP_048164012.1">
    <property type="nucleotide sequence ID" value="NZ_CP006019.1"/>
</dbReference>
<sequence length="317" mass="35886">MRVEEVSEKGNLILNEVKKAIVGKEEVLRLILTTILADGHILLEDLPGLAKTLMAKSFAKALGVEFKRVQFTPDLLPSDILGVSVFNQKTLEFEFKKGPIFTNILLADEINRAPPKTQSALLEAMQERQVTIEGRTYPLKAPFVVIATQNPIEQEGTYPLPEAQLDRFLVRLRVGYPTKGQEIEILKRRIERKRDEVEINPVVSPQDVVEMRRGIEEVYISDAILDYIVDIIEATRSDKKNVEIGASPRGSLALMKLSRAYAALNGRDYVIPDDVKAVAIPALSHRLILKRELWYLHVSQEKVMERILEKVPVPKFE</sequence>
<keyword evidence="1" id="KW-0547">Nucleotide-binding</keyword>
<dbReference type="CDD" id="cd00009">
    <property type="entry name" value="AAA"/>
    <property type="match status" value="1"/>
</dbReference>
<dbReference type="PIRSF" id="PIRSF002849">
    <property type="entry name" value="AAA_ATPase_chaperone_MoxR_prd"/>
    <property type="match status" value="1"/>
</dbReference>
<dbReference type="SUPFAM" id="SSF52540">
    <property type="entry name" value="P-loop containing nucleoside triphosphate hydrolases"/>
    <property type="match status" value="1"/>
</dbReference>
<dbReference type="STRING" id="1343739.PAP_00450"/>
<dbReference type="OrthoDB" id="24581at2157"/>
<dbReference type="FunFam" id="3.40.50.300:FF:000640">
    <property type="entry name" value="MoxR family ATPase"/>
    <property type="match status" value="1"/>
</dbReference>
<reference evidence="5 6" key="2">
    <citation type="journal article" date="2015" name="Genome Announc.">
        <title>Complete Genome Sequence of Hyperthermophilic Piezophilic Archaeon Palaeococcus pacificus DY20341T, Isolated from Deep-Sea Hydrothermal Sediments.</title>
        <authorList>
            <person name="Zeng X."/>
            <person name="Jebbar M."/>
            <person name="Shao Z."/>
        </authorList>
    </citation>
    <scope>NUCLEOTIDE SEQUENCE [LARGE SCALE GENOMIC DNA]</scope>
    <source>
        <strain evidence="5 6">DY20341</strain>
    </source>
</reference>
<keyword evidence="6" id="KW-1185">Reference proteome</keyword>
<dbReference type="Pfam" id="PF17863">
    <property type="entry name" value="AAA_lid_2"/>
    <property type="match status" value="1"/>
</dbReference>
<evidence type="ECO:0000259" key="4">
    <source>
        <dbReference type="Pfam" id="PF17863"/>
    </source>
</evidence>
<dbReference type="InterPro" id="IPR041628">
    <property type="entry name" value="ChlI/MoxR_AAA_lid"/>
</dbReference>
<dbReference type="Gene3D" id="3.40.50.300">
    <property type="entry name" value="P-loop containing nucleotide triphosphate hydrolases"/>
    <property type="match status" value="1"/>
</dbReference>
<organism evidence="5 6">
    <name type="scientific">Palaeococcus pacificus DY20341</name>
    <dbReference type="NCBI Taxonomy" id="1343739"/>
    <lineage>
        <taxon>Archaea</taxon>
        <taxon>Methanobacteriati</taxon>
        <taxon>Methanobacteriota</taxon>
        <taxon>Thermococci</taxon>
        <taxon>Thermococcales</taxon>
        <taxon>Thermococcaceae</taxon>
        <taxon>Palaeococcus</taxon>
    </lineage>
</organism>